<dbReference type="InterPro" id="IPR007712">
    <property type="entry name" value="RelE/ParE_toxin"/>
</dbReference>
<sequence length="96" mass="11419">MTFKLVFKQDAKKEWDRLDPTVRSAFAKKLKARLEQPRVQSARLSGMKDCYKIKLRRIGFRLVYQVRDDELVVSVIAVGRRDKNRVYKTALKRFDE</sequence>
<dbReference type="AlphaFoldDB" id="A0AAU8M021"/>
<gene>
    <name evidence="3" type="ORF">Q3M24_06565</name>
</gene>
<dbReference type="PANTHER" id="PTHR35601">
    <property type="entry name" value="TOXIN RELE"/>
    <property type="match status" value="1"/>
</dbReference>
<dbReference type="PANTHER" id="PTHR35601:SF1">
    <property type="entry name" value="TOXIN RELE"/>
    <property type="match status" value="1"/>
</dbReference>
<dbReference type="KEGG" id="eaj:Q3M24_06565"/>
<reference evidence="3" key="1">
    <citation type="journal article" date="2024" name="Syst. Appl. Microbiol.">
        <title>First single-strain enrichments of Electrothrix cable bacteria, description of E. aestuarii sp. nov. and E. rattekaaiensis sp. nov., and proposal of a cable bacteria taxonomy following the rules of the SeqCode.</title>
        <authorList>
            <person name="Plum-Jensen L.E."/>
            <person name="Schramm A."/>
            <person name="Marshall I.P.G."/>
        </authorList>
    </citation>
    <scope>NUCLEOTIDE SEQUENCE</scope>
    <source>
        <strain evidence="3">Rat1</strain>
    </source>
</reference>
<accession>A0AAU8M021</accession>
<organism evidence="3">
    <name type="scientific">Candidatus Electrothrix aestuarii</name>
    <dbReference type="NCBI Taxonomy" id="3062594"/>
    <lineage>
        <taxon>Bacteria</taxon>
        <taxon>Pseudomonadati</taxon>
        <taxon>Thermodesulfobacteriota</taxon>
        <taxon>Desulfobulbia</taxon>
        <taxon>Desulfobulbales</taxon>
        <taxon>Desulfobulbaceae</taxon>
        <taxon>Candidatus Electrothrix</taxon>
    </lineage>
</organism>
<evidence type="ECO:0000313" key="3">
    <source>
        <dbReference type="EMBL" id="XCN74402.1"/>
    </source>
</evidence>
<name>A0AAU8M021_9BACT</name>
<dbReference type="SUPFAM" id="SSF143011">
    <property type="entry name" value="RelE-like"/>
    <property type="match status" value="1"/>
</dbReference>
<dbReference type="InterPro" id="IPR035093">
    <property type="entry name" value="RelE/ParE_toxin_dom_sf"/>
</dbReference>
<reference evidence="3" key="2">
    <citation type="submission" date="2024-06" db="EMBL/GenBank/DDBJ databases">
        <authorList>
            <person name="Plum-Jensen L.E."/>
            <person name="Schramm A."/>
            <person name="Marshall I.P.G."/>
        </authorList>
    </citation>
    <scope>NUCLEOTIDE SEQUENCE</scope>
    <source>
        <strain evidence="3">Rat1</strain>
    </source>
</reference>
<evidence type="ECO:0000256" key="2">
    <source>
        <dbReference type="ARBA" id="ARBA00022649"/>
    </source>
</evidence>
<dbReference type="Pfam" id="PF05016">
    <property type="entry name" value="ParE_toxin"/>
    <property type="match status" value="1"/>
</dbReference>
<proteinExistence type="inferred from homology"/>
<dbReference type="Gene3D" id="3.30.2310.20">
    <property type="entry name" value="RelE-like"/>
    <property type="match status" value="1"/>
</dbReference>
<dbReference type="NCBIfam" id="TIGR02385">
    <property type="entry name" value="RelE_StbE"/>
    <property type="match status" value="1"/>
</dbReference>
<evidence type="ECO:0000256" key="1">
    <source>
        <dbReference type="ARBA" id="ARBA00006226"/>
    </source>
</evidence>
<keyword evidence="2" id="KW-1277">Toxin-antitoxin system</keyword>
<comment type="similarity">
    <text evidence="1">Belongs to the RelE toxin family.</text>
</comment>
<protein>
    <submittedName>
        <fullName evidence="3">Type II toxin-antitoxin system RelE/ParE family toxin</fullName>
    </submittedName>
</protein>
<dbReference type="EMBL" id="CP159373">
    <property type="protein sequence ID" value="XCN74402.1"/>
    <property type="molecule type" value="Genomic_DNA"/>
</dbReference>